<organism evidence="1 2">
    <name type="scientific">Streptomyces violaceusniger</name>
    <dbReference type="NCBI Taxonomy" id="68280"/>
    <lineage>
        <taxon>Bacteria</taxon>
        <taxon>Bacillati</taxon>
        <taxon>Actinomycetota</taxon>
        <taxon>Actinomycetes</taxon>
        <taxon>Kitasatosporales</taxon>
        <taxon>Streptomycetaceae</taxon>
        <taxon>Streptomyces</taxon>
        <taxon>Streptomyces violaceusniger group</taxon>
    </lineage>
</organism>
<accession>A0A4D4KN01</accession>
<dbReference type="AlphaFoldDB" id="A0A4D4KN01"/>
<dbReference type="SUPFAM" id="SSF51905">
    <property type="entry name" value="FAD/NAD(P)-binding domain"/>
    <property type="match status" value="1"/>
</dbReference>
<dbReference type="Proteomes" id="UP000301309">
    <property type="component" value="Unassembled WGS sequence"/>
</dbReference>
<sequence length="239" mass="25705">MERGTAVVIGGGLAGLLAAWALRGYAERIVIVERDRYPEGPAFRSGVPQARHAHLLLEAGHRALEELMPGAREELLAAGAVRVPMSGVRWLSAAGWLAEYESEVAFLSCTRPLLDHTVLRRVRAEPSVRWLENTDVVGLLGTPGELTGVQVRARGDARARVRELGAEMVVDASGRTSSVPAWLARLGCPPIPRSASTRGCRTPAGCTTARPGWIRASTRSICRPRPRRAQARRGAARGG</sequence>
<dbReference type="PANTHER" id="PTHR43422:SF3">
    <property type="entry name" value="THIAMINE THIAZOLE SYNTHASE"/>
    <property type="match status" value="1"/>
</dbReference>
<dbReference type="InterPro" id="IPR036188">
    <property type="entry name" value="FAD/NAD-bd_sf"/>
</dbReference>
<proteinExistence type="predicted"/>
<protein>
    <recommendedName>
        <fullName evidence="3">FAD-binding domain-containing protein</fullName>
    </recommendedName>
</protein>
<evidence type="ECO:0000313" key="2">
    <source>
        <dbReference type="Proteomes" id="UP000301309"/>
    </source>
</evidence>
<evidence type="ECO:0008006" key="3">
    <source>
        <dbReference type="Google" id="ProtNLM"/>
    </source>
</evidence>
<dbReference type="Pfam" id="PF12831">
    <property type="entry name" value="FAD_oxidored"/>
    <property type="match status" value="1"/>
</dbReference>
<reference evidence="1 2" key="1">
    <citation type="journal article" date="2020" name="Int. J. Syst. Evol. Microbiol.">
        <title>Reclassification of Streptomyces castelarensis and Streptomyces sporoclivatus as later heterotypic synonyms of Streptomyces antimycoticus.</title>
        <authorList>
            <person name="Komaki H."/>
            <person name="Tamura T."/>
        </authorList>
    </citation>
    <scope>NUCLEOTIDE SEQUENCE [LARGE SCALE GENOMIC DNA]</scope>
    <source>
        <strain evidence="1 2">NBRC 13459</strain>
    </source>
</reference>
<gene>
    <name evidence="1" type="ORF">SVIO_012740</name>
</gene>
<name>A0A4D4KN01_STRVO</name>
<comment type="caution">
    <text evidence="1">The sequence shown here is derived from an EMBL/GenBank/DDBJ whole genome shotgun (WGS) entry which is preliminary data.</text>
</comment>
<evidence type="ECO:0000313" key="1">
    <source>
        <dbReference type="EMBL" id="GDY50651.1"/>
    </source>
</evidence>
<keyword evidence="2" id="KW-1185">Reference proteome</keyword>
<dbReference type="PANTHER" id="PTHR43422">
    <property type="entry name" value="THIAMINE THIAZOLE SYNTHASE"/>
    <property type="match status" value="1"/>
</dbReference>
<dbReference type="EMBL" id="BJHW01000001">
    <property type="protein sequence ID" value="GDY50651.1"/>
    <property type="molecule type" value="Genomic_DNA"/>
</dbReference>
<dbReference type="Gene3D" id="3.50.50.60">
    <property type="entry name" value="FAD/NAD(P)-binding domain"/>
    <property type="match status" value="1"/>
</dbReference>